<dbReference type="InterPro" id="IPR016181">
    <property type="entry name" value="Acyl_CoA_acyltransferase"/>
</dbReference>
<evidence type="ECO:0000259" key="1">
    <source>
        <dbReference type="PROSITE" id="PS51186"/>
    </source>
</evidence>
<dbReference type="Pfam" id="PF13508">
    <property type="entry name" value="Acetyltransf_7"/>
    <property type="match status" value="1"/>
</dbReference>
<name>A0A1F7SKP2_9BACT</name>
<dbReference type="Proteomes" id="UP000178082">
    <property type="component" value="Unassembled WGS sequence"/>
</dbReference>
<reference evidence="2 3" key="1">
    <citation type="journal article" date="2016" name="Nat. Commun.">
        <title>Thousands of microbial genomes shed light on interconnected biogeochemical processes in an aquifer system.</title>
        <authorList>
            <person name="Anantharaman K."/>
            <person name="Brown C.T."/>
            <person name="Hug L.A."/>
            <person name="Sharon I."/>
            <person name="Castelle C.J."/>
            <person name="Probst A.J."/>
            <person name="Thomas B.C."/>
            <person name="Singh A."/>
            <person name="Wilkins M.J."/>
            <person name="Karaoz U."/>
            <person name="Brodie E.L."/>
            <person name="Williams K.H."/>
            <person name="Hubbard S.S."/>
            <person name="Banfield J.F."/>
        </authorList>
    </citation>
    <scope>NUCLEOTIDE SEQUENCE [LARGE SCALE GENOMIC DNA]</scope>
</reference>
<gene>
    <name evidence="2" type="ORF">A3G31_11990</name>
</gene>
<accession>A0A1F7SKP2</accession>
<proteinExistence type="predicted"/>
<dbReference type="Gene3D" id="3.40.630.30">
    <property type="match status" value="1"/>
</dbReference>
<sequence length="155" mass="18028">MIREIEKKDIPDIETILETSNSFSSEEIQCALEMIYTTLASQNDYRFLCCEKNNRVVGYTCYGPIPLTQGTFDLYWICVNQEFQKHGVGKRLLHETENKIINSNGRLVVIETSSDEKYRSAIKFYKKNNFSVASVIKDFYRDGEDKIIFIKNVKV</sequence>
<evidence type="ECO:0000313" key="3">
    <source>
        <dbReference type="Proteomes" id="UP000178082"/>
    </source>
</evidence>
<dbReference type="InterPro" id="IPR000182">
    <property type="entry name" value="GNAT_dom"/>
</dbReference>
<organism evidence="2 3">
    <name type="scientific">Candidatus Schekmanbacteria bacterium RIFCSPLOWO2_12_FULL_38_15</name>
    <dbReference type="NCBI Taxonomy" id="1817883"/>
    <lineage>
        <taxon>Bacteria</taxon>
        <taxon>Candidatus Schekmaniibacteriota</taxon>
    </lineage>
</organism>
<dbReference type="EMBL" id="MGDI01000014">
    <property type="protein sequence ID" value="OGL54340.1"/>
    <property type="molecule type" value="Genomic_DNA"/>
</dbReference>
<dbReference type="SUPFAM" id="SSF55729">
    <property type="entry name" value="Acyl-CoA N-acyltransferases (Nat)"/>
    <property type="match status" value="1"/>
</dbReference>
<feature type="domain" description="N-acetyltransferase" evidence="1">
    <location>
        <begin position="1"/>
        <end position="154"/>
    </location>
</feature>
<dbReference type="CDD" id="cd04301">
    <property type="entry name" value="NAT_SF"/>
    <property type="match status" value="1"/>
</dbReference>
<comment type="caution">
    <text evidence="2">The sequence shown here is derived from an EMBL/GenBank/DDBJ whole genome shotgun (WGS) entry which is preliminary data.</text>
</comment>
<evidence type="ECO:0000313" key="2">
    <source>
        <dbReference type="EMBL" id="OGL54340.1"/>
    </source>
</evidence>
<dbReference type="AlphaFoldDB" id="A0A1F7SKP2"/>
<dbReference type="STRING" id="1817883.A3G31_11990"/>
<dbReference type="GO" id="GO:0016747">
    <property type="term" value="F:acyltransferase activity, transferring groups other than amino-acyl groups"/>
    <property type="evidence" value="ECO:0007669"/>
    <property type="project" value="InterPro"/>
</dbReference>
<protein>
    <recommendedName>
        <fullName evidence="1">N-acetyltransferase domain-containing protein</fullName>
    </recommendedName>
</protein>
<dbReference type="PROSITE" id="PS51186">
    <property type="entry name" value="GNAT"/>
    <property type="match status" value="1"/>
</dbReference>